<dbReference type="InterPro" id="IPR021928">
    <property type="entry name" value="DUF3541"/>
</dbReference>
<accession>A0A7V0NE58</accession>
<proteinExistence type="predicted"/>
<reference evidence="1" key="1">
    <citation type="journal article" date="2020" name="mSystems">
        <title>Genome- and Community-Level Interaction Insights into Carbon Utilization and Element Cycling Functions of Hydrothermarchaeota in Hydrothermal Sediment.</title>
        <authorList>
            <person name="Zhou Z."/>
            <person name="Liu Y."/>
            <person name="Xu W."/>
            <person name="Pan J."/>
            <person name="Luo Z.H."/>
            <person name="Li M."/>
        </authorList>
    </citation>
    <scope>NUCLEOTIDE SEQUENCE [LARGE SCALE GENOMIC DNA]</scope>
    <source>
        <strain evidence="1">HyVt-113</strain>
    </source>
</reference>
<sequence length="365" mass="43428">MPLAKSISQNLFILFFLFIPLGLLLSGMEKRLEDASVIANSIRENIERRLYTLDFDVQCHFATRMYRVTGDKSYTKPIVAWFLAEKEKLLTDLKNASSKRYVSNRSEELFEEYKMRVKRKAGRDVKEVKRIKLFSTRKESLFYYRIIENLYFLKNFGLSKGKLGCAFKRGLTFLRNRKDEIKNYIFEDSAIKYYGTQLINQVNYLKFLGVVDVIPSFENKFIKMFMKRKRLPDYMYRNKIYGLTHFIIADSDYYQRFASKRFMWIIDYFRNNIGEIIGKTNADIISEVGLCFKLMRVKDRKVFKLVTNYLLNAYDGKIGYIPRDDSKDLNIAEHTNIVAFLFLHNFRRFYKGPDIRNIVEQFITP</sequence>
<dbReference type="Proteomes" id="UP000885706">
    <property type="component" value="Unassembled WGS sequence"/>
</dbReference>
<protein>
    <submittedName>
        <fullName evidence="1">DUF3541 domain-containing protein</fullName>
    </submittedName>
</protein>
<evidence type="ECO:0000313" key="1">
    <source>
        <dbReference type="EMBL" id="HDD35182.1"/>
    </source>
</evidence>
<dbReference type="AlphaFoldDB" id="A0A7V0NE58"/>
<organism evidence="1">
    <name type="scientific">Desulfofervidus auxilii</name>
    <dbReference type="NCBI Taxonomy" id="1621989"/>
    <lineage>
        <taxon>Bacteria</taxon>
        <taxon>Pseudomonadati</taxon>
        <taxon>Thermodesulfobacteriota</taxon>
        <taxon>Candidatus Desulfofervidia</taxon>
        <taxon>Candidatus Desulfofervidales</taxon>
        <taxon>Candidatus Desulfofervidaceae</taxon>
        <taxon>Candidatus Desulfofervidus</taxon>
    </lineage>
</organism>
<comment type="caution">
    <text evidence="1">The sequence shown here is derived from an EMBL/GenBank/DDBJ whole genome shotgun (WGS) entry which is preliminary data.</text>
</comment>
<name>A0A7V0NE58_DESA2</name>
<dbReference type="Pfam" id="PF12060">
    <property type="entry name" value="DUF3541"/>
    <property type="match status" value="1"/>
</dbReference>
<gene>
    <name evidence="1" type="ORF">ENF30_00095</name>
</gene>
<dbReference type="EMBL" id="DQWQ01000006">
    <property type="protein sequence ID" value="HDD35182.1"/>
    <property type="molecule type" value="Genomic_DNA"/>
</dbReference>